<dbReference type="AlphaFoldDB" id="A0AAX6HWY5"/>
<reference evidence="1" key="1">
    <citation type="journal article" date="2023" name="GigaByte">
        <title>Genome assembly of the bearded iris, Iris pallida Lam.</title>
        <authorList>
            <person name="Bruccoleri R.E."/>
            <person name="Oakeley E.J."/>
            <person name="Faust A.M.E."/>
            <person name="Altorfer M."/>
            <person name="Dessus-Babus S."/>
            <person name="Burckhardt D."/>
            <person name="Oertli M."/>
            <person name="Naumann U."/>
            <person name="Petersen F."/>
            <person name="Wong J."/>
        </authorList>
    </citation>
    <scope>NUCLEOTIDE SEQUENCE</scope>
    <source>
        <strain evidence="1">GSM-AAB239-AS_SAM_17_03QT</strain>
    </source>
</reference>
<accession>A0AAX6HWY5</accession>
<evidence type="ECO:0000313" key="1">
    <source>
        <dbReference type="EMBL" id="KAJ6845589.1"/>
    </source>
</evidence>
<comment type="caution">
    <text evidence="1">The sequence shown here is derived from an EMBL/GenBank/DDBJ whole genome shotgun (WGS) entry which is preliminary data.</text>
</comment>
<sequence>MVYQNLQNQYIFKYVHEKGPGGFDFLFNNMLTRVTHINSNCPTNGQFSYYK</sequence>
<gene>
    <name evidence="1" type="ORF">M6B38_287765</name>
</gene>
<evidence type="ECO:0000313" key="2">
    <source>
        <dbReference type="Proteomes" id="UP001140949"/>
    </source>
</evidence>
<proteinExistence type="predicted"/>
<keyword evidence="2" id="KW-1185">Reference proteome</keyword>
<protein>
    <submittedName>
        <fullName evidence="1">NADH dehydrogenase subunit 6 (Plastid)</fullName>
    </submittedName>
</protein>
<name>A0AAX6HWY5_IRIPA</name>
<dbReference type="EMBL" id="JANAVB010006198">
    <property type="protein sequence ID" value="KAJ6845589.1"/>
    <property type="molecule type" value="Genomic_DNA"/>
</dbReference>
<organism evidence="1 2">
    <name type="scientific">Iris pallida</name>
    <name type="common">Sweet iris</name>
    <dbReference type="NCBI Taxonomy" id="29817"/>
    <lineage>
        <taxon>Eukaryota</taxon>
        <taxon>Viridiplantae</taxon>
        <taxon>Streptophyta</taxon>
        <taxon>Embryophyta</taxon>
        <taxon>Tracheophyta</taxon>
        <taxon>Spermatophyta</taxon>
        <taxon>Magnoliopsida</taxon>
        <taxon>Liliopsida</taxon>
        <taxon>Asparagales</taxon>
        <taxon>Iridaceae</taxon>
        <taxon>Iridoideae</taxon>
        <taxon>Irideae</taxon>
        <taxon>Iris</taxon>
    </lineage>
</organism>
<dbReference type="Proteomes" id="UP001140949">
    <property type="component" value="Unassembled WGS sequence"/>
</dbReference>
<reference evidence="1" key="2">
    <citation type="submission" date="2023-04" db="EMBL/GenBank/DDBJ databases">
        <authorList>
            <person name="Bruccoleri R.E."/>
            <person name="Oakeley E.J."/>
            <person name="Faust A.-M."/>
            <person name="Dessus-Babus S."/>
            <person name="Altorfer M."/>
            <person name="Burckhardt D."/>
            <person name="Oertli M."/>
            <person name="Naumann U."/>
            <person name="Petersen F."/>
            <person name="Wong J."/>
        </authorList>
    </citation>
    <scope>NUCLEOTIDE SEQUENCE</scope>
    <source>
        <strain evidence="1">GSM-AAB239-AS_SAM_17_03QT</strain>
        <tissue evidence="1">Leaf</tissue>
    </source>
</reference>